<proteinExistence type="predicted"/>
<comment type="caution">
    <text evidence="1">The sequence shown here is derived from an EMBL/GenBank/DDBJ whole genome shotgun (WGS) entry which is preliminary data.</text>
</comment>
<keyword evidence="2" id="KW-1185">Reference proteome</keyword>
<accession>A0A6L3SSR5</accession>
<evidence type="ECO:0000313" key="2">
    <source>
        <dbReference type="Proteomes" id="UP000474159"/>
    </source>
</evidence>
<dbReference type="AlphaFoldDB" id="A0A6L3SSR5"/>
<name>A0A6L3SSR5_9HYPH</name>
<evidence type="ECO:0000313" key="1">
    <source>
        <dbReference type="EMBL" id="KAB1070792.1"/>
    </source>
</evidence>
<dbReference type="OrthoDB" id="9791760at2"/>
<protein>
    <submittedName>
        <fullName evidence="1">Uncharacterized protein</fullName>
    </submittedName>
</protein>
<reference evidence="1 2" key="1">
    <citation type="submission" date="2019-09" db="EMBL/GenBank/DDBJ databases">
        <title>YIM 48816 draft genome.</title>
        <authorList>
            <person name="Jiang L."/>
        </authorList>
    </citation>
    <scope>NUCLEOTIDE SEQUENCE [LARGE SCALE GENOMIC DNA]</scope>
    <source>
        <strain evidence="1 2">YIM 48816</strain>
    </source>
</reference>
<dbReference type="RefSeq" id="WP_151005135.1">
    <property type="nucleotide sequence ID" value="NZ_BPQY01000132.1"/>
</dbReference>
<organism evidence="1 2">
    <name type="scientific">Methylobacterium soli</name>
    <dbReference type="NCBI Taxonomy" id="553447"/>
    <lineage>
        <taxon>Bacteria</taxon>
        <taxon>Pseudomonadati</taxon>
        <taxon>Pseudomonadota</taxon>
        <taxon>Alphaproteobacteria</taxon>
        <taxon>Hyphomicrobiales</taxon>
        <taxon>Methylobacteriaceae</taxon>
        <taxon>Methylobacterium</taxon>
    </lineage>
</organism>
<dbReference type="Proteomes" id="UP000474159">
    <property type="component" value="Unassembled WGS sequence"/>
</dbReference>
<dbReference type="EMBL" id="VZZK01000059">
    <property type="protein sequence ID" value="KAB1070792.1"/>
    <property type="molecule type" value="Genomic_DNA"/>
</dbReference>
<gene>
    <name evidence="1" type="ORF">F6X53_29645</name>
</gene>
<sequence>MGDEYTLNRPFTLSCPECSGVTERSATGTLLQWRCHIGHVLTGDAMLEAQAVALEMRLGSVLSLLNERAELCRQLAENAISEGQDPALLEAARQEALQRAEAVRALLESEWVPA</sequence>